<accession>A0A2T4MGV4</accession>
<dbReference type="EMBL" id="WMFL01000013">
    <property type="protein sequence ID" value="NJI01379.1"/>
    <property type="molecule type" value="Genomic_DNA"/>
</dbReference>
<proteinExistence type="predicted"/>
<dbReference type="InterPro" id="IPR007362">
    <property type="entry name" value="DUF429"/>
</dbReference>
<reference evidence="1" key="1">
    <citation type="submission" date="2019-11" db="EMBL/GenBank/DDBJ databases">
        <title>Whole genome comparisons of Staphylococcus agnetis isolates from cattle and chickens.</title>
        <authorList>
            <person name="Rhoads D."/>
            <person name="Shwani A."/>
            <person name="Adkins P."/>
            <person name="Calcutt M."/>
            <person name="Middleton J."/>
        </authorList>
    </citation>
    <scope>NUCLEOTIDE SEQUENCE</scope>
    <source>
        <strain evidence="1">1387</strain>
    </source>
</reference>
<dbReference type="Proteomes" id="UP000646308">
    <property type="component" value="Unassembled WGS sequence"/>
</dbReference>
<dbReference type="AlphaFoldDB" id="A0A2T4MGV4"/>
<evidence type="ECO:0000313" key="2">
    <source>
        <dbReference type="Proteomes" id="UP000646308"/>
    </source>
</evidence>
<name>A0A2T4MGV4_9STAP</name>
<organism evidence="1 2">
    <name type="scientific">Staphylococcus agnetis</name>
    <dbReference type="NCBI Taxonomy" id="985762"/>
    <lineage>
        <taxon>Bacteria</taxon>
        <taxon>Bacillati</taxon>
        <taxon>Bacillota</taxon>
        <taxon>Bacilli</taxon>
        <taxon>Bacillales</taxon>
        <taxon>Staphylococcaceae</taxon>
        <taxon>Staphylococcus</taxon>
    </lineage>
</organism>
<evidence type="ECO:0000313" key="1">
    <source>
        <dbReference type="EMBL" id="NJI01379.1"/>
    </source>
</evidence>
<dbReference type="PIRSF" id="PIRSF018008">
    <property type="entry name" value="UCP018008"/>
    <property type="match status" value="1"/>
</dbReference>
<dbReference type="GeneID" id="57692621"/>
<protein>
    <submittedName>
        <fullName evidence="1">DUF429 domain-containing protein</fullName>
    </submittedName>
</protein>
<dbReference type="Pfam" id="PF04250">
    <property type="entry name" value="DUF429"/>
    <property type="match status" value="1"/>
</dbReference>
<gene>
    <name evidence="1" type="ORF">GLV84_00565</name>
</gene>
<dbReference type="InterPro" id="IPR008306">
    <property type="entry name" value="UCP018008"/>
</dbReference>
<dbReference type="RefSeq" id="WP_107368615.1">
    <property type="nucleotide sequence ID" value="NZ_CP045927.1"/>
</dbReference>
<sequence length="249" mass="28331">MIFIGIDLAWTPHKETGICVLSQSGEVLTLCADSYSIEDIIRIITSYHPPLSIGIDASLIVKNETGAREAERLLMKTKIHGYRQYAFIANRHFLKNTYGEIRGEILLYALKEAYPDLTLHLSKTKTHVIETFPTSITCGLFPEYFPFRYKQKRHVSFNQFIQGLQTLCDCLLSQKGPYTLYGCNSLKNIDWTNLTRHTKKHIEDQLDALLCAYGLYTLFHDLSTPLLCGVPEDGAIVIPIKENKNTLDQ</sequence>
<comment type="caution">
    <text evidence="1">The sequence shown here is derived from an EMBL/GenBank/DDBJ whole genome shotgun (WGS) entry which is preliminary data.</text>
</comment>